<dbReference type="Pfam" id="PF13325">
    <property type="entry name" value="MCRS_N"/>
    <property type="match status" value="1"/>
</dbReference>
<dbReference type="PROSITE" id="PS50006">
    <property type="entry name" value="FHA_DOMAIN"/>
    <property type="match status" value="1"/>
</dbReference>
<accession>A0A6P9EZW7</accession>
<dbReference type="SUPFAM" id="SSF49879">
    <property type="entry name" value="SMAD/FHA domain"/>
    <property type="match status" value="1"/>
</dbReference>
<dbReference type="InterPro" id="IPR008984">
    <property type="entry name" value="SMAD_FHA_dom_sf"/>
</dbReference>
<organism evidence="2 3">
    <name type="scientific">Juglans regia</name>
    <name type="common">English walnut</name>
    <dbReference type="NCBI Taxonomy" id="51240"/>
    <lineage>
        <taxon>Eukaryota</taxon>
        <taxon>Viridiplantae</taxon>
        <taxon>Streptophyta</taxon>
        <taxon>Embryophyta</taxon>
        <taxon>Tracheophyta</taxon>
        <taxon>Spermatophyta</taxon>
        <taxon>Magnoliopsida</taxon>
        <taxon>eudicotyledons</taxon>
        <taxon>Gunneridae</taxon>
        <taxon>Pentapetalae</taxon>
        <taxon>rosids</taxon>
        <taxon>fabids</taxon>
        <taxon>Fagales</taxon>
        <taxon>Juglandaceae</taxon>
        <taxon>Juglans</taxon>
    </lineage>
</organism>
<proteinExistence type="predicted"/>
<reference evidence="3" key="1">
    <citation type="submission" date="2025-08" db="UniProtKB">
        <authorList>
            <consortium name="RefSeq"/>
        </authorList>
    </citation>
    <scope>IDENTIFICATION</scope>
    <source>
        <tissue evidence="3">Leaves</tissue>
    </source>
</reference>
<sequence>MGSLAPVSYWNPEDDLLLMNAIEAGASLESLAKGAVQFSKRLTVRELQDRWHSLLYDPVISTEASARMIAFERSATIPPSKFSRSGNSKEIKPIYGKRKAGSVRNCYYALRKRICNEPFNSMNMNFLFLDAPDNGNFIGNGDEPLSGDPISDNFGLQGSNLDAVFPQNQINGSIATDGTAAAAHSFHPGLQHPGDKDYLIGKANIHEDTHTFGANLHFTGNTGVEELGRPKQVMAHNLFKSDDLCVEPSSTFDQIDNDPGNICSDFEGNQVFNSPMSECGASFHNLGFSSPVHGMPIWRTVEGIVDPSMAVDVGLRERDIYSGVRFELPNDDDDRNATTLGYDGQSDSKLKIETPCDGLKSPTTSTEGYLEELSNSLLNFTSEEDLLFMDDDGKDIDKSYYDGLSSLLLNSPDDASQNHTPCMTEPQASVAQETYLNNPSNASPGELENNKGSLCGDGYGAQDSGTEMLSSSLDSNSQFPDLSEEFMFCTLNTEDPEIPCNDDFCPQNWLSPSSVSFISNNPTHSTVNDILSSQRTRERGLLPLQREGENMGEFRSSSASLSIDSCRPTMLKEEKLEVLPSQHLGHNQMNSFIKRPSLCSDSVKACTQANASSVKWELDVPAPIRDYQSTHSEIEPLDISVPEPVENPLISEQEELPVESDDDVPHYSDMEAMILDMDLEPEDQDLYSSEEVSRYRLVDTKRTIIRLEQGAHCSMQRAIASHGAFAILYGRYSKHYIKKPEVLLGRATEDVIVDIDLGREGRANKISRRQAIIKMDNGGSFYLTNLGKCSISVNNKEVGPGQSLSLISSCLIEIRGMPFIFETNGTRVQQYLCDITENKQTQEHQL</sequence>
<dbReference type="OrthoDB" id="10262769at2759"/>
<dbReference type="FunFam" id="2.60.200.20:FF:000052">
    <property type="entry name" value="Microspherule protein 1"/>
    <property type="match status" value="1"/>
</dbReference>
<dbReference type="InterPro" id="IPR000253">
    <property type="entry name" value="FHA_dom"/>
</dbReference>
<keyword evidence="2" id="KW-1185">Reference proteome</keyword>
<dbReference type="FunCoup" id="A0A6P9EZW7">
    <property type="interactions" value="4351"/>
</dbReference>
<evidence type="ECO:0000259" key="1">
    <source>
        <dbReference type="PROSITE" id="PS50006"/>
    </source>
</evidence>
<name>A0A6P9EZW7_JUGRE</name>
<dbReference type="PANTHER" id="PTHR13233">
    <property type="entry name" value="MICROSPHERULE PROTEIN 1"/>
    <property type="match status" value="1"/>
</dbReference>
<dbReference type="GO" id="GO:0002151">
    <property type="term" value="F:G-quadruplex RNA binding"/>
    <property type="evidence" value="ECO:0007669"/>
    <property type="project" value="InterPro"/>
</dbReference>
<dbReference type="InterPro" id="IPR025999">
    <property type="entry name" value="MCRS_N"/>
</dbReference>
<dbReference type="KEGG" id="jre:109021557"/>
<dbReference type="AlphaFoldDB" id="A0A6P9EZW7"/>
<dbReference type="PANTHER" id="PTHR13233:SF0">
    <property type="entry name" value="MICROSPHERULE PROTEIN 1"/>
    <property type="match status" value="1"/>
</dbReference>
<dbReference type="GO" id="GO:0044545">
    <property type="term" value="C:NSL complex"/>
    <property type="evidence" value="ECO:0000318"/>
    <property type="project" value="GO_Central"/>
</dbReference>
<evidence type="ECO:0000313" key="2">
    <source>
        <dbReference type="Proteomes" id="UP000235220"/>
    </source>
</evidence>
<dbReference type="GeneID" id="109021557"/>
<dbReference type="SMART" id="SM00240">
    <property type="entry name" value="FHA"/>
    <property type="match status" value="1"/>
</dbReference>
<dbReference type="Proteomes" id="UP000235220">
    <property type="component" value="Chromosome 8"/>
</dbReference>
<dbReference type="CDD" id="cd22687">
    <property type="entry name" value="FHA_MCRS1"/>
    <property type="match status" value="1"/>
</dbReference>
<dbReference type="GO" id="GO:0031011">
    <property type="term" value="C:Ino80 complex"/>
    <property type="evidence" value="ECO:0007669"/>
    <property type="project" value="InterPro"/>
</dbReference>
<dbReference type="GO" id="GO:0071339">
    <property type="term" value="C:MLL1 complex"/>
    <property type="evidence" value="ECO:0007669"/>
    <property type="project" value="InterPro"/>
</dbReference>
<dbReference type="Pfam" id="PF00498">
    <property type="entry name" value="FHA"/>
    <property type="match status" value="1"/>
</dbReference>
<protein>
    <submittedName>
        <fullName evidence="3">Uncharacterized protein LOC109021557 isoform X1</fullName>
    </submittedName>
</protein>
<gene>
    <name evidence="3" type="primary">LOC109021557</name>
</gene>
<dbReference type="Gene3D" id="2.60.200.20">
    <property type="match status" value="1"/>
</dbReference>
<dbReference type="GO" id="GO:0045944">
    <property type="term" value="P:positive regulation of transcription by RNA polymerase II"/>
    <property type="evidence" value="ECO:0000318"/>
    <property type="project" value="GO_Central"/>
</dbReference>
<dbReference type="InParanoid" id="A0A6P9EZW7"/>
<dbReference type="RefSeq" id="XP_035549268.1">
    <property type="nucleotide sequence ID" value="XM_035693375.1"/>
</dbReference>
<evidence type="ECO:0000313" key="3">
    <source>
        <dbReference type="RefSeq" id="XP_035549268.1"/>
    </source>
</evidence>
<feature type="domain" description="FHA" evidence="1">
    <location>
        <begin position="742"/>
        <end position="798"/>
    </location>
</feature>
<dbReference type="InterPro" id="IPR037912">
    <property type="entry name" value="MCRS1"/>
</dbReference>